<comment type="caution">
    <text evidence="2">The sequence shown here is derived from an EMBL/GenBank/DDBJ whole genome shotgun (WGS) entry which is preliminary data.</text>
</comment>
<evidence type="ECO:0000313" key="3">
    <source>
        <dbReference type="Proteomes" id="UP000625711"/>
    </source>
</evidence>
<dbReference type="EMBL" id="JAACXV010000086">
    <property type="protein sequence ID" value="KAF7283843.1"/>
    <property type="molecule type" value="Genomic_DNA"/>
</dbReference>
<organism evidence="2 3">
    <name type="scientific">Rhynchophorus ferrugineus</name>
    <name type="common">Red palm weevil</name>
    <name type="synonym">Curculio ferrugineus</name>
    <dbReference type="NCBI Taxonomy" id="354439"/>
    <lineage>
        <taxon>Eukaryota</taxon>
        <taxon>Metazoa</taxon>
        <taxon>Ecdysozoa</taxon>
        <taxon>Arthropoda</taxon>
        <taxon>Hexapoda</taxon>
        <taxon>Insecta</taxon>
        <taxon>Pterygota</taxon>
        <taxon>Neoptera</taxon>
        <taxon>Endopterygota</taxon>
        <taxon>Coleoptera</taxon>
        <taxon>Polyphaga</taxon>
        <taxon>Cucujiformia</taxon>
        <taxon>Curculionidae</taxon>
        <taxon>Dryophthorinae</taxon>
        <taxon>Rhynchophorus</taxon>
    </lineage>
</organism>
<dbReference type="OrthoDB" id="6614499at2759"/>
<protein>
    <submittedName>
        <fullName evidence="2">Uncharacterized protein</fullName>
    </submittedName>
</protein>
<gene>
    <name evidence="2" type="ORF">GWI33_022879</name>
</gene>
<dbReference type="Proteomes" id="UP000625711">
    <property type="component" value="Unassembled WGS sequence"/>
</dbReference>
<evidence type="ECO:0000256" key="1">
    <source>
        <dbReference type="SAM" id="MobiDB-lite"/>
    </source>
</evidence>
<accession>A0A834MHJ8</accession>
<name>A0A834MHJ8_RHYFE</name>
<reference evidence="2" key="1">
    <citation type="submission" date="2020-08" db="EMBL/GenBank/DDBJ databases">
        <title>Genome sequencing and assembly of the red palm weevil Rhynchophorus ferrugineus.</title>
        <authorList>
            <person name="Dias G.B."/>
            <person name="Bergman C.M."/>
            <person name="Manee M."/>
        </authorList>
    </citation>
    <scope>NUCLEOTIDE SEQUENCE</scope>
    <source>
        <strain evidence="2">AA-2017</strain>
        <tissue evidence="2">Whole larva</tissue>
    </source>
</reference>
<dbReference type="AlphaFoldDB" id="A0A834MHJ8"/>
<evidence type="ECO:0000313" key="2">
    <source>
        <dbReference type="EMBL" id="KAF7283843.1"/>
    </source>
</evidence>
<keyword evidence="3" id="KW-1185">Reference proteome</keyword>
<proteinExistence type="predicted"/>
<feature type="region of interest" description="Disordered" evidence="1">
    <location>
        <begin position="33"/>
        <end position="79"/>
    </location>
</feature>
<sequence length="94" mass="10905">MPNFKKIHQRRFEKIENLEELQKQKAKRAKCLFSGYKPPATTQPLETTEKESRKKLQFSPLKQGLSSNSTLKEAPSKSFPKKKNMITITVLQEI</sequence>